<feature type="transmembrane region" description="Helical" evidence="8">
    <location>
        <begin position="157"/>
        <end position="175"/>
    </location>
</feature>
<dbReference type="InterPro" id="IPR014216">
    <property type="entry name" value="ABC_transptr_CydD"/>
</dbReference>
<dbReference type="SUPFAM" id="SSF52540">
    <property type="entry name" value="P-loop containing nucleoside triphosphate hydrolases"/>
    <property type="match status" value="2"/>
</dbReference>
<feature type="transmembrane region" description="Helical" evidence="8">
    <location>
        <begin position="17"/>
        <end position="37"/>
    </location>
</feature>
<dbReference type="PROSITE" id="PS00211">
    <property type="entry name" value="ABC_TRANSPORTER_1"/>
    <property type="match status" value="1"/>
</dbReference>
<dbReference type="InterPro" id="IPR014223">
    <property type="entry name" value="ABC_CydC/D"/>
</dbReference>
<feature type="transmembrane region" description="Helical" evidence="8">
    <location>
        <begin position="558"/>
        <end position="583"/>
    </location>
</feature>
<feature type="region of interest" description="Disordered" evidence="7">
    <location>
        <begin position="1086"/>
        <end position="1114"/>
    </location>
</feature>
<keyword evidence="12" id="KW-1185">Reference proteome</keyword>
<evidence type="ECO:0000256" key="3">
    <source>
        <dbReference type="ARBA" id="ARBA00022741"/>
    </source>
</evidence>
<feature type="domain" description="ABC transporter" evidence="9">
    <location>
        <begin position="328"/>
        <end position="561"/>
    </location>
</feature>
<dbReference type="Pfam" id="PF00005">
    <property type="entry name" value="ABC_tran"/>
    <property type="match status" value="2"/>
</dbReference>
<dbReference type="Proteomes" id="UP000294723">
    <property type="component" value="Unassembled WGS sequence"/>
</dbReference>
<dbReference type="Pfam" id="PF00664">
    <property type="entry name" value="ABC_membrane"/>
    <property type="match status" value="1"/>
</dbReference>
<feature type="compositionally biased region" description="Basic and acidic residues" evidence="7">
    <location>
        <begin position="1104"/>
        <end position="1114"/>
    </location>
</feature>
<sequence>MSPLGALPKLSASARRALTLIGFLSACNAVALIVQAWAIATTLAPVVTGGSVHPERLLVLAGSIAARAALAWSMEFAAARAATGAKEELRALLVDAALRRGPEWIQRRGPAQLTALATKGLDSLDAYFTKYLPALVNAAIVPPCVGAWILFSDWVSAIVIALTVPLIPLFAWLVGHYTEKRSAAALDALQRLSARMLELVRALPVFTAFGRASAQVAIVRELSDQQRRTTAATLRVAFLSALVLELFSSLSVAMVAVGIGLRLVSGELDLATGLLVLVLAPECYLPLRAAGAAHHASEDGVEAVRRVDGIVGTTSPAHGRRVPGLGPLAVEGLSVVRRERRAPEGFNCSARAGDIVRLENSGGLGPSGSGKSTVFAALLGFVAADEGRISCGGVDIDQCDRAEWRRTFAWIPQRPTFTGGTVADELAVATSDQPGNLDPSCALGQVGAAHLVHRRVDSLSTGERQRVAVARALLRLQGHARILLADEPTASLDAANARKVNDALRDAADRGAAVLLASHRPDTAATTPDTDAVTDIPAAPEAPAARARLRDLVSSRMLIGAGIGSLSLLSGIALAATSAWLIARASQQPPILSLSVAVVGVRAFALSRAVLRYLERLATHDAALRDAGRLRVRLWEALVRLGPVRAARYRRSDGLAHLVDDADVVRDLVPRVIVPPAVAVVAALGAIVIEFAVLPAAGAVLGGALLIAAIGGPIAALAAERRATAAAEESRRDVAAHVLALLDGSAELLAFGADGARRTELAVADAQLGRRARRGAFGAGAASGLITLAIGIAVLGGCWLGTDAVARGVLAPELAPLLVLVPLAATEAVGLLPAAAQHLRSLRKAQARLEAVLAAPPTNDPRTRSDGAVELDDVVVRWPGAGRPALCVPHLRVPAGAHVAVVGPSGGGKSTLVSVLLGFLQLESGQVRAPQPVTWCPQEPQLVATTVRENLLLAAPRASDEHIAQALRTAGLDEWQDRLDAFVEPGGTALSGGEAQRLALARALLVEDAQLVLLDEPTAHLDIAKADEVLAEISRAWRGRTIVHVTHRWSDTAHANMVLHIRDGEITLEHPTETGWKSSRLVDSRTATHVGGPNEGEDTAWHATLERTQQDVVR</sequence>
<gene>
    <name evidence="11" type="primary">cydD</name>
    <name evidence="11" type="ORF">E1202_20120</name>
</gene>
<evidence type="ECO:0000259" key="10">
    <source>
        <dbReference type="PROSITE" id="PS50929"/>
    </source>
</evidence>
<dbReference type="InterPro" id="IPR036640">
    <property type="entry name" value="ABC1_TM_sf"/>
</dbReference>
<feature type="transmembrane region" description="Helical" evidence="8">
    <location>
        <begin position="131"/>
        <end position="151"/>
    </location>
</feature>
<evidence type="ECO:0000313" key="12">
    <source>
        <dbReference type="Proteomes" id="UP000294723"/>
    </source>
</evidence>
<dbReference type="InterPro" id="IPR011527">
    <property type="entry name" value="ABC1_TM_dom"/>
</dbReference>
<dbReference type="InterPro" id="IPR017871">
    <property type="entry name" value="ABC_transporter-like_CS"/>
</dbReference>
<dbReference type="InterPro" id="IPR039421">
    <property type="entry name" value="Type_1_exporter"/>
</dbReference>
<evidence type="ECO:0000256" key="6">
    <source>
        <dbReference type="ARBA" id="ARBA00023136"/>
    </source>
</evidence>
<dbReference type="CDD" id="cd03228">
    <property type="entry name" value="ABCC_MRP_Like"/>
    <property type="match status" value="1"/>
</dbReference>
<dbReference type="GO" id="GO:0016887">
    <property type="term" value="F:ATP hydrolysis activity"/>
    <property type="evidence" value="ECO:0007669"/>
    <property type="project" value="InterPro"/>
</dbReference>
<feature type="domain" description="ABC transmembrane type-1" evidence="10">
    <location>
        <begin position="20"/>
        <end position="291"/>
    </location>
</feature>
<dbReference type="PROSITE" id="PS50893">
    <property type="entry name" value="ABC_TRANSPORTER_2"/>
    <property type="match status" value="2"/>
</dbReference>
<reference evidence="11 12" key="1">
    <citation type="submission" date="2019-03" db="EMBL/GenBank/DDBJ databases">
        <title>Draft genome sequences of novel Actinobacteria.</title>
        <authorList>
            <person name="Sahin N."/>
            <person name="Ay H."/>
            <person name="Saygin H."/>
        </authorList>
    </citation>
    <scope>NUCLEOTIDE SEQUENCE [LARGE SCALE GENOMIC DNA]</scope>
    <source>
        <strain evidence="11 12">5K548</strain>
    </source>
</reference>
<evidence type="ECO:0000259" key="9">
    <source>
        <dbReference type="PROSITE" id="PS50893"/>
    </source>
</evidence>
<keyword evidence="6 8" id="KW-0472">Membrane</keyword>
<dbReference type="CDD" id="cd18584">
    <property type="entry name" value="ABC_6TM_AarD_CydD"/>
    <property type="match status" value="1"/>
</dbReference>
<dbReference type="PANTHER" id="PTHR24221:SF590">
    <property type="entry name" value="COMPONENT LINKED WITH THE ASSEMBLY OF CYTOCHROME' TRANSPORT TRANSMEMBRANE ATP-BINDING PROTEIN ABC TRANSPORTER CYDD-RELATED"/>
    <property type="match status" value="1"/>
</dbReference>
<dbReference type="GO" id="GO:0005524">
    <property type="term" value="F:ATP binding"/>
    <property type="evidence" value="ECO:0007669"/>
    <property type="project" value="UniProtKB-KW"/>
</dbReference>
<comment type="subcellular location">
    <subcellularLocation>
        <location evidence="1">Cell membrane</location>
        <topology evidence="1">Multi-pass membrane protein</topology>
    </subcellularLocation>
</comment>
<evidence type="ECO:0000256" key="4">
    <source>
        <dbReference type="ARBA" id="ARBA00022840"/>
    </source>
</evidence>
<dbReference type="InterPro" id="IPR003439">
    <property type="entry name" value="ABC_transporter-like_ATP-bd"/>
</dbReference>
<dbReference type="GO" id="GO:0042883">
    <property type="term" value="P:cysteine transport"/>
    <property type="evidence" value="ECO:0007669"/>
    <property type="project" value="InterPro"/>
</dbReference>
<dbReference type="NCBIfam" id="TIGR02857">
    <property type="entry name" value="CydD"/>
    <property type="match status" value="1"/>
</dbReference>
<keyword evidence="3" id="KW-0547">Nucleotide-binding</keyword>
<dbReference type="GO" id="GO:0045454">
    <property type="term" value="P:cell redox homeostasis"/>
    <property type="evidence" value="ECO:0007669"/>
    <property type="project" value="InterPro"/>
</dbReference>
<evidence type="ECO:0000256" key="7">
    <source>
        <dbReference type="SAM" id="MobiDB-lite"/>
    </source>
</evidence>
<feature type="domain" description="ABC transmembrane type-1" evidence="10">
    <location>
        <begin position="558"/>
        <end position="841"/>
    </location>
</feature>
<evidence type="ECO:0000256" key="8">
    <source>
        <dbReference type="SAM" id="Phobius"/>
    </source>
</evidence>
<dbReference type="InterPro" id="IPR027417">
    <property type="entry name" value="P-loop_NTPase"/>
</dbReference>
<dbReference type="PANTHER" id="PTHR24221">
    <property type="entry name" value="ATP-BINDING CASSETTE SUB-FAMILY B"/>
    <property type="match status" value="1"/>
</dbReference>
<organism evidence="11 12">
    <name type="scientific">Saccharopolyspora karakumensis</name>
    <dbReference type="NCBI Taxonomy" id="2530386"/>
    <lineage>
        <taxon>Bacteria</taxon>
        <taxon>Bacillati</taxon>
        <taxon>Actinomycetota</taxon>
        <taxon>Actinomycetes</taxon>
        <taxon>Pseudonocardiales</taxon>
        <taxon>Pseudonocardiaceae</taxon>
        <taxon>Saccharopolyspora</taxon>
    </lineage>
</organism>
<dbReference type="PROSITE" id="PS50929">
    <property type="entry name" value="ABC_TM1F"/>
    <property type="match status" value="2"/>
</dbReference>
<evidence type="ECO:0000256" key="2">
    <source>
        <dbReference type="ARBA" id="ARBA00022692"/>
    </source>
</evidence>
<dbReference type="InterPro" id="IPR003593">
    <property type="entry name" value="AAA+_ATPase"/>
</dbReference>
<evidence type="ECO:0000256" key="1">
    <source>
        <dbReference type="ARBA" id="ARBA00004651"/>
    </source>
</evidence>
<name>A0A4R5BH78_9PSEU</name>
<feature type="transmembrane region" description="Helical" evidence="8">
    <location>
        <begin position="776"/>
        <end position="802"/>
    </location>
</feature>
<dbReference type="GO" id="GO:0005886">
    <property type="term" value="C:plasma membrane"/>
    <property type="evidence" value="ECO:0007669"/>
    <property type="project" value="UniProtKB-SubCell"/>
</dbReference>
<dbReference type="SMART" id="SM00382">
    <property type="entry name" value="AAA"/>
    <property type="match status" value="2"/>
</dbReference>
<dbReference type="AlphaFoldDB" id="A0A4R5BH78"/>
<dbReference type="GO" id="GO:0140359">
    <property type="term" value="F:ABC-type transporter activity"/>
    <property type="evidence" value="ECO:0007669"/>
    <property type="project" value="InterPro"/>
</dbReference>
<feature type="transmembrane region" description="Helical" evidence="8">
    <location>
        <begin position="672"/>
        <end position="693"/>
    </location>
</feature>
<evidence type="ECO:0000313" key="11">
    <source>
        <dbReference type="EMBL" id="TDD85841.1"/>
    </source>
</evidence>
<dbReference type="NCBIfam" id="TIGR02868">
    <property type="entry name" value="CydC"/>
    <property type="match status" value="1"/>
</dbReference>
<dbReference type="EMBL" id="SMLA01000033">
    <property type="protein sequence ID" value="TDD85841.1"/>
    <property type="molecule type" value="Genomic_DNA"/>
</dbReference>
<proteinExistence type="predicted"/>
<feature type="transmembrane region" description="Helical" evidence="8">
    <location>
        <begin position="699"/>
        <end position="719"/>
    </location>
</feature>
<comment type="caution">
    <text evidence="11">The sequence shown here is derived from an EMBL/GenBank/DDBJ whole genome shotgun (WGS) entry which is preliminary data.</text>
</comment>
<protein>
    <submittedName>
        <fullName evidence="11">Thiol reductant ABC exporter subunit CydD</fullName>
    </submittedName>
</protein>
<keyword evidence="4" id="KW-0067">ATP-binding</keyword>
<dbReference type="Gene3D" id="1.20.1560.10">
    <property type="entry name" value="ABC transporter type 1, transmembrane domain"/>
    <property type="match status" value="2"/>
</dbReference>
<accession>A0A4R5BH78</accession>
<keyword evidence="2 8" id="KW-0812">Transmembrane</keyword>
<feature type="transmembrane region" description="Helical" evidence="8">
    <location>
        <begin position="236"/>
        <end position="264"/>
    </location>
</feature>
<dbReference type="SUPFAM" id="SSF90123">
    <property type="entry name" value="ABC transporter transmembrane region"/>
    <property type="match status" value="2"/>
</dbReference>
<feature type="transmembrane region" description="Helical" evidence="8">
    <location>
        <begin position="814"/>
        <end position="836"/>
    </location>
</feature>
<keyword evidence="5 8" id="KW-1133">Transmembrane helix</keyword>
<dbReference type="Gene3D" id="3.40.50.300">
    <property type="entry name" value="P-loop containing nucleotide triphosphate hydrolases"/>
    <property type="match status" value="2"/>
</dbReference>
<dbReference type="GO" id="GO:0034775">
    <property type="term" value="P:glutathione transmembrane transport"/>
    <property type="evidence" value="ECO:0007669"/>
    <property type="project" value="InterPro"/>
</dbReference>
<feature type="domain" description="ABC transporter" evidence="9">
    <location>
        <begin position="869"/>
        <end position="1088"/>
    </location>
</feature>
<evidence type="ECO:0000256" key="5">
    <source>
        <dbReference type="ARBA" id="ARBA00022989"/>
    </source>
</evidence>
<feature type="transmembrane region" description="Helical" evidence="8">
    <location>
        <begin position="57"/>
        <end position="78"/>
    </location>
</feature>